<name>A0ABT4VIW8_9HYPH</name>
<evidence type="ECO:0000313" key="1">
    <source>
        <dbReference type="EMBL" id="MDA4844072.1"/>
    </source>
</evidence>
<dbReference type="EMBL" id="JAPJZH010000001">
    <property type="protein sequence ID" value="MDA4844072.1"/>
    <property type="molecule type" value="Genomic_DNA"/>
</dbReference>
<dbReference type="Proteomes" id="UP001148313">
    <property type="component" value="Unassembled WGS sequence"/>
</dbReference>
<dbReference type="InterPro" id="IPR047700">
    <property type="entry name" value="NrtS-like"/>
</dbReference>
<gene>
    <name evidence="1" type="primary">nrtS</name>
    <name evidence="1" type="ORF">OOZ53_01865</name>
</gene>
<organism evidence="1 2">
    <name type="scientific">Hoeflea poritis</name>
    <dbReference type="NCBI Taxonomy" id="2993659"/>
    <lineage>
        <taxon>Bacteria</taxon>
        <taxon>Pseudomonadati</taxon>
        <taxon>Pseudomonadota</taxon>
        <taxon>Alphaproteobacteria</taxon>
        <taxon>Hyphomicrobiales</taxon>
        <taxon>Rhizobiaceae</taxon>
        <taxon>Hoeflea</taxon>
    </lineage>
</organism>
<protein>
    <submittedName>
        <fullName evidence="1">Nitrate/nitrite transporter NrtS</fullName>
    </submittedName>
</protein>
<accession>A0ABT4VIW8</accession>
<comment type="caution">
    <text evidence="1">The sequence shown here is derived from an EMBL/GenBank/DDBJ whole genome shotgun (WGS) entry which is preliminary data.</text>
</comment>
<dbReference type="RefSeq" id="WP_271087595.1">
    <property type="nucleotide sequence ID" value="NZ_JAPJZH010000001.1"/>
</dbReference>
<proteinExistence type="predicted"/>
<reference evidence="1" key="1">
    <citation type="submission" date="2022-11" db="EMBL/GenBank/DDBJ databases">
        <title>Hoeflea poritis sp. nov., isolated from scleractinian coral Porites lutea.</title>
        <authorList>
            <person name="Zhang G."/>
            <person name="Wei Q."/>
            <person name="Cai L."/>
        </authorList>
    </citation>
    <scope>NUCLEOTIDE SEQUENCE</scope>
    <source>
        <strain evidence="1">E7-10</strain>
    </source>
</reference>
<sequence length="76" mass="7992">MSNTLRLAVRADIAKRSFFVALVVGTVLNLINQGDAIIGSETFSMTKCIMTYLVPYCVATYGAVGALNAKDSASTG</sequence>
<dbReference type="NCBIfam" id="NF038050">
    <property type="entry name" value="NrtS"/>
    <property type="match status" value="1"/>
</dbReference>
<keyword evidence="2" id="KW-1185">Reference proteome</keyword>
<evidence type="ECO:0000313" key="2">
    <source>
        <dbReference type="Proteomes" id="UP001148313"/>
    </source>
</evidence>